<feature type="active site" description="Tele-AMP-histidine intermediate" evidence="1">
    <location>
        <position position="96"/>
    </location>
</feature>
<gene>
    <name evidence="6" type="ORF">KHB02_38675</name>
</gene>
<feature type="region of interest" description="Disordered" evidence="4">
    <location>
        <begin position="103"/>
        <end position="135"/>
    </location>
</feature>
<evidence type="ECO:0000256" key="3">
    <source>
        <dbReference type="PROSITE-ProRule" id="PRU00464"/>
    </source>
</evidence>
<evidence type="ECO:0000313" key="6">
    <source>
        <dbReference type="EMBL" id="MBS4187299.1"/>
    </source>
</evidence>
<dbReference type="InterPro" id="IPR011146">
    <property type="entry name" value="HIT-like"/>
</dbReference>
<evidence type="ECO:0000259" key="5">
    <source>
        <dbReference type="PROSITE" id="PS51084"/>
    </source>
</evidence>
<dbReference type="InterPro" id="IPR052908">
    <property type="entry name" value="AP-4-A_phosphorylase"/>
</dbReference>
<dbReference type="PRINTS" id="PR00332">
    <property type="entry name" value="HISTRIAD"/>
</dbReference>
<dbReference type="AlphaFoldDB" id="A0A942YEC7"/>
<dbReference type="PROSITE" id="PS51084">
    <property type="entry name" value="HIT_2"/>
    <property type="match status" value="1"/>
</dbReference>
<evidence type="ECO:0000256" key="4">
    <source>
        <dbReference type="SAM" id="MobiDB-lite"/>
    </source>
</evidence>
<dbReference type="PANTHER" id="PTHR42997">
    <property type="entry name" value="HIT FAMILY HYDROLASE"/>
    <property type="match status" value="1"/>
</dbReference>
<name>A0A942YEC7_9BACI</name>
<reference evidence="6" key="1">
    <citation type="submission" date="2021-05" db="EMBL/GenBank/DDBJ databases">
        <title>Novel Bacillus species.</title>
        <authorList>
            <person name="Liu G."/>
        </authorList>
    </citation>
    <scope>NUCLEOTIDE SEQUENCE</scope>
    <source>
        <strain evidence="6">FJAT-50051</strain>
    </source>
</reference>
<dbReference type="InterPro" id="IPR001310">
    <property type="entry name" value="Histidine_triad_HIT"/>
</dbReference>
<feature type="short sequence motif" description="Histidine triad motif" evidence="2 3">
    <location>
        <begin position="94"/>
        <end position="98"/>
    </location>
</feature>
<sequence>MTSPSVFARIPPERWTAANDLVFAVLDTDPVSPGHTLLVPKRQIVTWFDATAEETAALGSLLAEVKRHLDAEYRPDGYNVGFNAGAAAGQTVFHAHLHVIPRHRGDVPDPTGGVRHAVLGPRARPGTTARGPRRG</sequence>
<comment type="caution">
    <text evidence="6">The sequence shown here is derived from an EMBL/GenBank/DDBJ whole genome shotgun (WGS) entry which is preliminary data.</text>
</comment>
<organism evidence="6">
    <name type="scientific">Neobacillus citreus</name>
    <dbReference type="NCBI Taxonomy" id="2833578"/>
    <lineage>
        <taxon>Bacteria</taxon>
        <taxon>Bacillati</taxon>
        <taxon>Bacillota</taxon>
        <taxon>Bacilli</taxon>
        <taxon>Bacillales</taxon>
        <taxon>Bacillaceae</taxon>
        <taxon>Neobacillus</taxon>
    </lineage>
</organism>
<proteinExistence type="predicted"/>
<accession>A0A942YEC7</accession>
<evidence type="ECO:0000256" key="2">
    <source>
        <dbReference type="PIRSR" id="PIRSR601310-3"/>
    </source>
</evidence>
<dbReference type="Gene3D" id="3.30.428.10">
    <property type="entry name" value="HIT-like"/>
    <property type="match status" value="1"/>
</dbReference>
<dbReference type="PANTHER" id="PTHR42997:SF1">
    <property type="entry name" value="AP-4-A PHOSPHORYLASE"/>
    <property type="match status" value="1"/>
</dbReference>
<dbReference type="GO" id="GO:0003824">
    <property type="term" value="F:catalytic activity"/>
    <property type="evidence" value="ECO:0007669"/>
    <property type="project" value="InterPro"/>
</dbReference>
<dbReference type="Pfam" id="PF01230">
    <property type="entry name" value="HIT"/>
    <property type="match status" value="1"/>
</dbReference>
<dbReference type="InterPro" id="IPR036265">
    <property type="entry name" value="HIT-like_sf"/>
</dbReference>
<dbReference type="SUPFAM" id="SSF54197">
    <property type="entry name" value="HIT-like"/>
    <property type="match status" value="1"/>
</dbReference>
<dbReference type="EMBL" id="JAGYPE010000008">
    <property type="protein sequence ID" value="MBS4187299.1"/>
    <property type="molecule type" value="Genomic_DNA"/>
</dbReference>
<protein>
    <submittedName>
        <fullName evidence="6">HIT family protein</fullName>
    </submittedName>
</protein>
<feature type="domain" description="HIT" evidence="5">
    <location>
        <begin position="1"/>
        <end position="109"/>
    </location>
</feature>
<feature type="compositionally biased region" description="Low complexity" evidence="4">
    <location>
        <begin position="120"/>
        <end position="135"/>
    </location>
</feature>
<evidence type="ECO:0000256" key="1">
    <source>
        <dbReference type="PIRSR" id="PIRSR601310-1"/>
    </source>
</evidence>